<dbReference type="STRING" id="1223802.SUTH_00077"/>
<dbReference type="GO" id="GO:0016020">
    <property type="term" value="C:membrane"/>
    <property type="evidence" value="ECO:0007669"/>
    <property type="project" value="UniProtKB-SubCell"/>
</dbReference>
<feature type="transmembrane region" description="Helical" evidence="5">
    <location>
        <begin position="242"/>
        <end position="261"/>
    </location>
</feature>
<dbReference type="HOGENOM" id="CLU_033863_5_2_4"/>
<dbReference type="SUPFAM" id="SSF103481">
    <property type="entry name" value="Multidrug resistance efflux transporter EmrE"/>
    <property type="match status" value="2"/>
</dbReference>
<sequence length="300" mass="31295">MTTASPTNLFRLLLLSAIWGASFLFIRIGAPALGPVALMEARVLLAAVFLAAVALLLRRPLAWRAHRRHYLFIGLFNSALPFLLFGYAALTLSAGMLSILNATSPLWAALIAAVWRRAPLDRRALAGLALGVAGVALLVGFDRIALKPGAGFAIAASLAAALCYAVASNYTKSARTVEPFANAHGSMWAASLLMAPALLAFPPAAPPTADIIAIVGALGVVCSGVAYLLYFRLIDDIGAAPALTVTFLIPLFGTFFGWLFLDEPVGWHTLAGGAVVIAGTALVTGFSPRLLVPRKAAAHA</sequence>
<keyword evidence="4 5" id="KW-0472">Membrane</keyword>
<evidence type="ECO:0000256" key="1">
    <source>
        <dbReference type="ARBA" id="ARBA00004141"/>
    </source>
</evidence>
<dbReference type="EMBL" id="AP012547">
    <property type="protein sequence ID" value="BAO27897.1"/>
    <property type="molecule type" value="Genomic_DNA"/>
</dbReference>
<evidence type="ECO:0000256" key="3">
    <source>
        <dbReference type="ARBA" id="ARBA00022989"/>
    </source>
</evidence>
<dbReference type="Proteomes" id="UP000031637">
    <property type="component" value="Chromosome"/>
</dbReference>
<evidence type="ECO:0000313" key="8">
    <source>
        <dbReference type="Proteomes" id="UP000031637"/>
    </source>
</evidence>
<feature type="transmembrane region" description="Helical" evidence="5">
    <location>
        <begin position="150"/>
        <end position="167"/>
    </location>
</feature>
<dbReference type="OrthoDB" id="9810556at2"/>
<dbReference type="Pfam" id="PF00892">
    <property type="entry name" value="EamA"/>
    <property type="match status" value="2"/>
</dbReference>
<dbReference type="InterPro" id="IPR050638">
    <property type="entry name" value="AA-Vitamin_Transporters"/>
</dbReference>
<evidence type="ECO:0000259" key="6">
    <source>
        <dbReference type="Pfam" id="PF00892"/>
    </source>
</evidence>
<feature type="transmembrane region" description="Helical" evidence="5">
    <location>
        <begin position="69"/>
        <end position="90"/>
    </location>
</feature>
<dbReference type="AlphaFoldDB" id="W0SAK6"/>
<feature type="transmembrane region" description="Helical" evidence="5">
    <location>
        <begin position="124"/>
        <end position="144"/>
    </location>
</feature>
<keyword evidence="8" id="KW-1185">Reference proteome</keyword>
<protein>
    <submittedName>
        <fullName evidence="7">Permease of the drug/metabolite transporter</fullName>
    </submittedName>
</protein>
<dbReference type="KEGG" id="shd:SUTH_00077"/>
<dbReference type="PANTHER" id="PTHR32322">
    <property type="entry name" value="INNER MEMBRANE TRANSPORTER"/>
    <property type="match status" value="1"/>
</dbReference>
<feature type="transmembrane region" description="Helical" evidence="5">
    <location>
        <begin position="267"/>
        <end position="286"/>
    </location>
</feature>
<dbReference type="RefSeq" id="WP_041096207.1">
    <property type="nucleotide sequence ID" value="NZ_AP012547.1"/>
</dbReference>
<keyword evidence="3 5" id="KW-1133">Transmembrane helix</keyword>
<dbReference type="PANTHER" id="PTHR32322:SF9">
    <property type="entry name" value="AMINO-ACID METABOLITE EFFLUX PUMP-RELATED"/>
    <property type="match status" value="1"/>
</dbReference>
<evidence type="ECO:0000256" key="5">
    <source>
        <dbReference type="SAM" id="Phobius"/>
    </source>
</evidence>
<evidence type="ECO:0000313" key="7">
    <source>
        <dbReference type="EMBL" id="BAO27897.1"/>
    </source>
</evidence>
<accession>W0SAK6</accession>
<comment type="subcellular location">
    <subcellularLocation>
        <location evidence="1">Membrane</location>
        <topology evidence="1">Multi-pass membrane protein</topology>
    </subcellularLocation>
</comment>
<gene>
    <name evidence="7" type="ORF">SUTH_00077</name>
</gene>
<feature type="domain" description="EamA" evidence="6">
    <location>
        <begin position="153"/>
        <end position="284"/>
    </location>
</feature>
<organism evidence="7 8">
    <name type="scientific">Sulfuritalea hydrogenivorans sk43H</name>
    <dbReference type="NCBI Taxonomy" id="1223802"/>
    <lineage>
        <taxon>Bacteria</taxon>
        <taxon>Pseudomonadati</taxon>
        <taxon>Pseudomonadota</taxon>
        <taxon>Betaproteobacteria</taxon>
        <taxon>Nitrosomonadales</taxon>
        <taxon>Sterolibacteriaceae</taxon>
        <taxon>Sulfuritalea</taxon>
    </lineage>
</organism>
<feature type="transmembrane region" description="Helical" evidence="5">
    <location>
        <begin position="187"/>
        <end position="205"/>
    </location>
</feature>
<feature type="domain" description="EamA" evidence="6">
    <location>
        <begin position="12"/>
        <end position="139"/>
    </location>
</feature>
<proteinExistence type="predicted"/>
<feature type="transmembrane region" description="Helical" evidence="5">
    <location>
        <begin position="12"/>
        <end position="30"/>
    </location>
</feature>
<reference evidence="7 8" key="1">
    <citation type="journal article" date="2014" name="Syst. Appl. Microbiol.">
        <title>Complete genomes of freshwater sulfur oxidizers Sulfuricella denitrificans skB26 and Sulfuritalea hydrogenivorans sk43H: genetic insights into the sulfur oxidation pathway of betaproteobacteria.</title>
        <authorList>
            <person name="Watanabe T."/>
            <person name="Kojima H."/>
            <person name="Fukui M."/>
        </authorList>
    </citation>
    <scope>NUCLEOTIDE SEQUENCE [LARGE SCALE GENOMIC DNA]</scope>
    <source>
        <strain evidence="7">DSM22779</strain>
    </source>
</reference>
<keyword evidence="2 5" id="KW-0812">Transmembrane</keyword>
<evidence type="ECO:0000256" key="2">
    <source>
        <dbReference type="ARBA" id="ARBA00022692"/>
    </source>
</evidence>
<name>W0SAK6_9PROT</name>
<feature type="transmembrane region" description="Helical" evidence="5">
    <location>
        <begin position="36"/>
        <end position="57"/>
    </location>
</feature>
<feature type="transmembrane region" description="Helical" evidence="5">
    <location>
        <begin position="211"/>
        <end position="230"/>
    </location>
</feature>
<dbReference type="InterPro" id="IPR000620">
    <property type="entry name" value="EamA_dom"/>
</dbReference>
<feature type="transmembrane region" description="Helical" evidence="5">
    <location>
        <begin position="96"/>
        <end position="115"/>
    </location>
</feature>
<evidence type="ECO:0000256" key="4">
    <source>
        <dbReference type="ARBA" id="ARBA00023136"/>
    </source>
</evidence>
<dbReference type="InterPro" id="IPR037185">
    <property type="entry name" value="EmrE-like"/>
</dbReference>